<proteinExistence type="inferred from homology"/>
<reference evidence="7 8" key="1">
    <citation type="journal article" date="2011" name="Proc. Natl. Acad. Sci. U.S.A.">
        <title>Genetic diversity and population structure of the endangered marsupial Sarcophilus harrisii (Tasmanian devil).</title>
        <authorList>
            <person name="Miller W."/>
            <person name="Hayes V.M."/>
            <person name="Ratan A."/>
            <person name="Petersen D.C."/>
            <person name="Wittekindt N.E."/>
            <person name="Miller J."/>
            <person name="Walenz B."/>
            <person name="Knight J."/>
            <person name="Qi J."/>
            <person name="Zhao F."/>
            <person name="Wang Q."/>
            <person name="Bedoya-Reina O.C."/>
            <person name="Katiyar N."/>
            <person name="Tomsho L.P."/>
            <person name="Kasson L.M."/>
            <person name="Hardie R.A."/>
            <person name="Woodbridge P."/>
            <person name="Tindall E.A."/>
            <person name="Bertelsen M.F."/>
            <person name="Dixon D."/>
            <person name="Pyecroft S."/>
            <person name="Helgen K.M."/>
            <person name="Lesk A.M."/>
            <person name="Pringle T.H."/>
            <person name="Patterson N."/>
            <person name="Zhang Y."/>
            <person name="Kreiss A."/>
            <person name="Woods G.M."/>
            <person name="Jones M.E."/>
            <person name="Schuster S.C."/>
        </authorList>
    </citation>
    <scope>NUCLEOTIDE SEQUENCE [LARGE SCALE GENOMIC DNA]</scope>
</reference>
<dbReference type="Pfam" id="PF01329">
    <property type="entry name" value="Pterin_4a"/>
    <property type="match status" value="1"/>
</dbReference>
<dbReference type="AlphaFoldDB" id="A0A7N4NTY2"/>
<evidence type="ECO:0000256" key="5">
    <source>
        <dbReference type="ARBA" id="ARBA00023239"/>
    </source>
</evidence>
<gene>
    <name evidence="7" type="primary">PCBD2</name>
</gene>
<keyword evidence="8" id="KW-1185">Reference proteome</keyword>
<evidence type="ECO:0000256" key="3">
    <source>
        <dbReference type="ARBA" id="ARBA00013252"/>
    </source>
</evidence>
<organism evidence="7 8">
    <name type="scientific">Sarcophilus harrisii</name>
    <name type="common">Tasmanian devil</name>
    <name type="synonym">Sarcophilus laniarius</name>
    <dbReference type="NCBI Taxonomy" id="9305"/>
    <lineage>
        <taxon>Eukaryota</taxon>
        <taxon>Metazoa</taxon>
        <taxon>Chordata</taxon>
        <taxon>Craniata</taxon>
        <taxon>Vertebrata</taxon>
        <taxon>Euteleostomi</taxon>
        <taxon>Mammalia</taxon>
        <taxon>Metatheria</taxon>
        <taxon>Dasyuromorphia</taxon>
        <taxon>Dasyuridae</taxon>
        <taxon>Sarcophilus</taxon>
    </lineage>
</organism>
<dbReference type="Proteomes" id="UP000007648">
    <property type="component" value="Unassembled WGS sequence"/>
</dbReference>
<dbReference type="InterPro" id="IPR036428">
    <property type="entry name" value="PCD_sf"/>
</dbReference>
<dbReference type="GO" id="GO:0008124">
    <property type="term" value="F:4-alpha-hydroxytetrahydrobiopterin dehydratase activity"/>
    <property type="evidence" value="ECO:0007669"/>
    <property type="project" value="UniProtKB-EC"/>
</dbReference>
<keyword evidence="4" id="KW-0783">Tetrahydrobiopterin biosynthesis</keyword>
<evidence type="ECO:0000313" key="7">
    <source>
        <dbReference type="Ensembl" id="ENSSHAP00000028051.1"/>
    </source>
</evidence>
<evidence type="ECO:0000256" key="1">
    <source>
        <dbReference type="ARBA" id="ARBA00001554"/>
    </source>
</evidence>
<name>A0A7N4NTY2_SARHA</name>
<dbReference type="Gene3D" id="3.30.1360.20">
    <property type="entry name" value="Transcriptional coactivator/pterin dehydratase"/>
    <property type="match status" value="1"/>
</dbReference>
<comment type="similarity">
    <text evidence="2">Belongs to the pterin-4-alpha-carbinolamine dehydratase family.</text>
</comment>
<feature type="compositionally biased region" description="Basic and acidic residues" evidence="6">
    <location>
        <begin position="109"/>
        <end position="121"/>
    </location>
</feature>
<evidence type="ECO:0000256" key="2">
    <source>
        <dbReference type="ARBA" id="ARBA00006472"/>
    </source>
</evidence>
<evidence type="ECO:0000256" key="4">
    <source>
        <dbReference type="ARBA" id="ARBA00023007"/>
    </source>
</evidence>
<evidence type="ECO:0000256" key="6">
    <source>
        <dbReference type="SAM" id="MobiDB-lite"/>
    </source>
</evidence>
<protein>
    <recommendedName>
        <fullName evidence="3">4a-hydroxytetrahydrobiopterin dehydratase</fullName>
        <ecNumber evidence="3">4.2.1.96</ecNumber>
    </recommendedName>
</protein>
<keyword evidence="5" id="KW-0456">Lyase</keyword>
<dbReference type="SUPFAM" id="SSF55248">
    <property type="entry name" value="PCD-like"/>
    <property type="match status" value="1"/>
</dbReference>
<dbReference type="InterPro" id="IPR001533">
    <property type="entry name" value="Pterin_deHydtase"/>
</dbReference>
<feature type="region of interest" description="Disordered" evidence="6">
    <location>
        <begin position="1"/>
        <end position="20"/>
    </location>
</feature>
<reference evidence="7" key="2">
    <citation type="submission" date="2025-08" db="UniProtKB">
        <authorList>
            <consortium name="Ensembl"/>
        </authorList>
    </citation>
    <scope>IDENTIFICATION</scope>
</reference>
<dbReference type="GO" id="GO:0006729">
    <property type="term" value="P:tetrahydrobiopterin biosynthetic process"/>
    <property type="evidence" value="ECO:0007669"/>
    <property type="project" value="UniProtKB-KW"/>
</dbReference>
<dbReference type="PANTHER" id="PTHR12599:SF15">
    <property type="entry name" value="PTERIN-4-ALPHA-CARBINOLAMINE DEHYDRATASE 2"/>
    <property type="match status" value="1"/>
</dbReference>
<dbReference type="EC" id="4.2.1.96" evidence="3"/>
<feature type="compositionally biased region" description="Low complexity" evidence="6">
    <location>
        <begin position="122"/>
        <end position="136"/>
    </location>
</feature>
<dbReference type="PANTHER" id="PTHR12599">
    <property type="entry name" value="PTERIN-4-ALPHA-CARBINOLAMINE DEHYDRATASE"/>
    <property type="match status" value="1"/>
</dbReference>
<comment type="catalytic activity">
    <reaction evidence="1">
        <text>(4aS,6R)-4a-hydroxy-L-erythro-5,6,7,8-tetrahydrobiopterin = (6R)-L-erythro-6,7-dihydrobiopterin + H2O</text>
        <dbReference type="Rhea" id="RHEA:11920"/>
        <dbReference type="ChEBI" id="CHEBI:15377"/>
        <dbReference type="ChEBI" id="CHEBI:15642"/>
        <dbReference type="ChEBI" id="CHEBI:43120"/>
        <dbReference type="EC" id="4.2.1.96"/>
    </reaction>
</comment>
<accession>A0A7N4NTY2</accession>
<dbReference type="GeneTree" id="ENSGT00390000007221"/>
<dbReference type="Ensembl" id="ENSSHAT00000040027.1">
    <property type="protein sequence ID" value="ENSSHAP00000028051.1"/>
    <property type="gene ID" value="ENSSHAG00000025610.1"/>
</dbReference>
<reference evidence="7" key="3">
    <citation type="submission" date="2025-09" db="UniProtKB">
        <authorList>
            <consortium name="Ensembl"/>
        </authorList>
    </citation>
    <scope>IDENTIFICATION</scope>
</reference>
<feature type="region of interest" description="Disordered" evidence="6">
    <location>
        <begin position="67"/>
        <end position="140"/>
    </location>
</feature>
<feature type="compositionally biased region" description="Low complexity" evidence="6">
    <location>
        <begin position="96"/>
        <end position="108"/>
    </location>
</feature>
<dbReference type="CDD" id="cd00914">
    <property type="entry name" value="PCD_DCoH_subfamily_b"/>
    <property type="match status" value="1"/>
</dbReference>
<sequence>VWTTGDSPGSAGKVRKGVTPLSLRHRLPGVAQALRETRGGARRHGQTLFQETDASFGVNKVISSTLGPASGGPWPRSPAATPASRQGLSGPGKRGSAGAAEEAQGLGEPEVRDWPERREAGPRACGAGSSSAASGRGRTRGPMSAAAAALLRGWLLPAILPRFAPGPCRSFSAMAFGFMSRVALQAEKMNHHPEWFNIYNKVQITLISHDYGGLTKRDVKLAQFIDKAAASV</sequence>
<evidence type="ECO:0000313" key="8">
    <source>
        <dbReference type="Proteomes" id="UP000007648"/>
    </source>
</evidence>